<comment type="caution">
    <text evidence="2">The sequence shown here is derived from an EMBL/GenBank/DDBJ whole genome shotgun (WGS) entry which is preliminary data.</text>
</comment>
<organism evidence="2 3">
    <name type="scientific">Trichonephila clavata</name>
    <name type="common">Joro spider</name>
    <name type="synonym">Nephila clavata</name>
    <dbReference type="NCBI Taxonomy" id="2740835"/>
    <lineage>
        <taxon>Eukaryota</taxon>
        <taxon>Metazoa</taxon>
        <taxon>Ecdysozoa</taxon>
        <taxon>Arthropoda</taxon>
        <taxon>Chelicerata</taxon>
        <taxon>Arachnida</taxon>
        <taxon>Araneae</taxon>
        <taxon>Araneomorphae</taxon>
        <taxon>Entelegynae</taxon>
        <taxon>Araneoidea</taxon>
        <taxon>Nephilidae</taxon>
        <taxon>Trichonephila</taxon>
    </lineage>
</organism>
<evidence type="ECO:0000313" key="2">
    <source>
        <dbReference type="EMBL" id="GFQ75206.1"/>
    </source>
</evidence>
<name>A0A8X6FBU4_TRICU</name>
<reference evidence="2" key="1">
    <citation type="submission" date="2020-07" db="EMBL/GenBank/DDBJ databases">
        <title>Multicomponent nature underlies the extraordinary mechanical properties of spider dragline silk.</title>
        <authorList>
            <person name="Kono N."/>
            <person name="Nakamura H."/>
            <person name="Mori M."/>
            <person name="Yoshida Y."/>
            <person name="Ohtoshi R."/>
            <person name="Malay A.D."/>
            <person name="Moran D.A.P."/>
            <person name="Tomita M."/>
            <person name="Numata K."/>
            <person name="Arakawa K."/>
        </authorList>
    </citation>
    <scope>NUCLEOTIDE SEQUENCE</scope>
</reference>
<proteinExistence type="predicted"/>
<evidence type="ECO:0000256" key="1">
    <source>
        <dbReference type="SAM" id="SignalP"/>
    </source>
</evidence>
<keyword evidence="1" id="KW-0732">Signal</keyword>
<evidence type="ECO:0000313" key="3">
    <source>
        <dbReference type="Proteomes" id="UP000887116"/>
    </source>
</evidence>
<protein>
    <recommendedName>
        <fullName evidence="4">Secreted protein</fullName>
    </recommendedName>
</protein>
<gene>
    <name evidence="2" type="ORF">TNCT_70361</name>
</gene>
<dbReference type="EMBL" id="BMAO01031457">
    <property type="protein sequence ID" value="GFQ75206.1"/>
    <property type="molecule type" value="Genomic_DNA"/>
</dbReference>
<accession>A0A8X6FBU4</accession>
<feature type="signal peptide" evidence="1">
    <location>
        <begin position="1"/>
        <end position="21"/>
    </location>
</feature>
<keyword evidence="3" id="KW-1185">Reference proteome</keyword>
<sequence length="79" mass="8934">MIRFSIQVLVLSVIAVSSVIAINGYDNDFTSFDIKTDQCISQSGNQERCDNYIACKKSFPSRCMMHSRRVYIKPILVAP</sequence>
<feature type="chain" id="PRO_5036495134" description="Secreted protein" evidence="1">
    <location>
        <begin position="22"/>
        <end position="79"/>
    </location>
</feature>
<dbReference type="AlphaFoldDB" id="A0A8X6FBU4"/>
<dbReference type="Proteomes" id="UP000887116">
    <property type="component" value="Unassembled WGS sequence"/>
</dbReference>
<evidence type="ECO:0008006" key="4">
    <source>
        <dbReference type="Google" id="ProtNLM"/>
    </source>
</evidence>